<reference evidence="4" key="2">
    <citation type="submission" date="2023-01" db="EMBL/GenBank/DDBJ databases">
        <authorList>
            <person name="Sun Q."/>
            <person name="Evtushenko L."/>
        </authorList>
    </citation>
    <scope>NUCLEOTIDE SEQUENCE</scope>
    <source>
        <strain evidence="4">VKM Ac-1321</strain>
    </source>
</reference>
<dbReference type="SUPFAM" id="SSF51679">
    <property type="entry name" value="Bacterial luciferase-like"/>
    <property type="match status" value="1"/>
</dbReference>
<keyword evidence="5" id="KW-1185">Reference proteome</keyword>
<dbReference type="Gene3D" id="3.20.20.30">
    <property type="entry name" value="Luciferase-like domain"/>
    <property type="match status" value="1"/>
</dbReference>
<protein>
    <submittedName>
        <fullName evidence="4">Siderophore biosynthesis protein</fullName>
    </submittedName>
</protein>
<keyword evidence="1" id="KW-0560">Oxidoreductase</keyword>
<evidence type="ECO:0000256" key="2">
    <source>
        <dbReference type="ARBA" id="ARBA00023033"/>
    </source>
</evidence>
<evidence type="ECO:0000259" key="3">
    <source>
        <dbReference type="Pfam" id="PF00296"/>
    </source>
</evidence>
<reference evidence="4" key="1">
    <citation type="journal article" date="2014" name="Int. J. Syst. Evol. Microbiol.">
        <title>Complete genome sequence of Corynebacterium casei LMG S-19264T (=DSM 44701T), isolated from a smear-ripened cheese.</title>
        <authorList>
            <consortium name="US DOE Joint Genome Institute (JGI-PGF)"/>
            <person name="Walter F."/>
            <person name="Albersmeier A."/>
            <person name="Kalinowski J."/>
            <person name="Ruckert C."/>
        </authorList>
    </citation>
    <scope>NUCLEOTIDE SEQUENCE</scope>
    <source>
        <strain evidence="4">VKM Ac-1321</strain>
    </source>
</reference>
<dbReference type="PANTHER" id="PTHR30137:SF8">
    <property type="entry name" value="BLR5498 PROTEIN"/>
    <property type="match status" value="1"/>
</dbReference>
<dbReference type="AlphaFoldDB" id="A0A9W6KMR1"/>
<sequence length="357" mass="38455">MSLIMDFSLFYFADDADADGHRYRLLLDGARFADTHDFTAVWTPERHFHRFGGLFPNPSVAAAAVAAATTRVAVRAGSVVAPLHHPVRIAEEWSMVDNLSNGRAGLALASGWNPQDFLFNPEVYAQRREVTAEMIDTLRALWRGEGYRGSGASAGQEVRIYPHPVQAGGPPLWLTSGGTVATFEAAGRAGVGVLTNLLTYGLEALPEKIAAYRHAFAQAGHAGPGHVVLMLHAYLDEDRDAVDRLVRRPLQRYLMTALDLNLRATGLPVRNQPVVADGAAVPVVVQRAYERYRTRDGLFGSVSDALGVVRRAAAADVDEIACLIDFGVPPEAVLEGLDRLDQLRAAAVTTPGGVARG</sequence>
<evidence type="ECO:0000256" key="1">
    <source>
        <dbReference type="ARBA" id="ARBA00023002"/>
    </source>
</evidence>
<gene>
    <name evidence="4" type="ORF">GCM10017581_038960</name>
</gene>
<dbReference type="PANTHER" id="PTHR30137">
    <property type="entry name" value="LUCIFERASE-LIKE MONOOXYGENASE"/>
    <property type="match status" value="1"/>
</dbReference>
<dbReference type="EMBL" id="BSFP01000021">
    <property type="protein sequence ID" value="GLL02154.1"/>
    <property type="molecule type" value="Genomic_DNA"/>
</dbReference>
<accession>A0A9W6KMR1</accession>
<comment type="caution">
    <text evidence="4">The sequence shown here is derived from an EMBL/GenBank/DDBJ whole genome shotgun (WGS) entry which is preliminary data.</text>
</comment>
<dbReference type="Proteomes" id="UP001143480">
    <property type="component" value="Unassembled WGS sequence"/>
</dbReference>
<dbReference type="InterPro" id="IPR036661">
    <property type="entry name" value="Luciferase-like_sf"/>
</dbReference>
<evidence type="ECO:0000313" key="5">
    <source>
        <dbReference type="Proteomes" id="UP001143480"/>
    </source>
</evidence>
<dbReference type="InterPro" id="IPR011251">
    <property type="entry name" value="Luciferase-like_dom"/>
</dbReference>
<dbReference type="InterPro" id="IPR024011">
    <property type="entry name" value="Biosynth_lucif-like_mOase_dom"/>
</dbReference>
<proteinExistence type="predicted"/>
<dbReference type="GO" id="GO:0005829">
    <property type="term" value="C:cytosol"/>
    <property type="evidence" value="ECO:0007669"/>
    <property type="project" value="TreeGrafter"/>
</dbReference>
<keyword evidence="2" id="KW-0503">Monooxygenase</keyword>
<dbReference type="NCBIfam" id="TIGR04020">
    <property type="entry name" value="seco_metab_LLM"/>
    <property type="match status" value="1"/>
</dbReference>
<dbReference type="GO" id="GO:0016705">
    <property type="term" value="F:oxidoreductase activity, acting on paired donors, with incorporation or reduction of molecular oxygen"/>
    <property type="evidence" value="ECO:0007669"/>
    <property type="project" value="InterPro"/>
</dbReference>
<feature type="domain" description="Luciferase-like" evidence="3">
    <location>
        <begin position="10"/>
        <end position="262"/>
    </location>
</feature>
<evidence type="ECO:0000313" key="4">
    <source>
        <dbReference type="EMBL" id="GLL02154.1"/>
    </source>
</evidence>
<dbReference type="InterPro" id="IPR050766">
    <property type="entry name" value="Bact_Lucif_Oxidored"/>
</dbReference>
<dbReference type="GO" id="GO:0004497">
    <property type="term" value="F:monooxygenase activity"/>
    <property type="evidence" value="ECO:0007669"/>
    <property type="project" value="UniProtKB-KW"/>
</dbReference>
<dbReference type="Pfam" id="PF00296">
    <property type="entry name" value="Bac_luciferase"/>
    <property type="match status" value="1"/>
</dbReference>
<name>A0A9W6KMR1_9ACTN</name>
<organism evidence="4 5">
    <name type="scientific">Dactylosporangium matsuzakiense</name>
    <dbReference type="NCBI Taxonomy" id="53360"/>
    <lineage>
        <taxon>Bacteria</taxon>
        <taxon>Bacillati</taxon>
        <taxon>Actinomycetota</taxon>
        <taxon>Actinomycetes</taxon>
        <taxon>Micromonosporales</taxon>
        <taxon>Micromonosporaceae</taxon>
        <taxon>Dactylosporangium</taxon>
    </lineage>
</organism>